<dbReference type="EMBL" id="BFAD01000006">
    <property type="protein sequence ID" value="GBE84633.1"/>
    <property type="molecule type" value="Genomic_DNA"/>
</dbReference>
<evidence type="ECO:0000256" key="1">
    <source>
        <dbReference type="SAM" id="MobiDB-lite"/>
    </source>
</evidence>
<organism evidence="2 3">
    <name type="scientific">Sparassis crispa</name>
    <dbReference type="NCBI Taxonomy" id="139825"/>
    <lineage>
        <taxon>Eukaryota</taxon>
        <taxon>Fungi</taxon>
        <taxon>Dikarya</taxon>
        <taxon>Basidiomycota</taxon>
        <taxon>Agaricomycotina</taxon>
        <taxon>Agaricomycetes</taxon>
        <taxon>Polyporales</taxon>
        <taxon>Sparassidaceae</taxon>
        <taxon>Sparassis</taxon>
    </lineage>
</organism>
<gene>
    <name evidence="2" type="ORF">SCP_0606120</name>
</gene>
<dbReference type="InParanoid" id="A0A401GQY9"/>
<dbReference type="GeneID" id="38781550"/>
<protein>
    <submittedName>
        <fullName evidence="2">Uncharacterized protein</fullName>
    </submittedName>
</protein>
<dbReference type="AlphaFoldDB" id="A0A401GQY9"/>
<dbReference type="RefSeq" id="XP_027615546.1">
    <property type="nucleotide sequence ID" value="XM_027759745.1"/>
</dbReference>
<evidence type="ECO:0000313" key="2">
    <source>
        <dbReference type="EMBL" id="GBE84633.1"/>
    </source>
</evidence>
<dbReference type="Proteomes" id="UP000287166">
    <property type="component" value="Unassembled WGS sequence"/>
</dbReference>
<name>A0A401GQY9_9APHY</name>
<feature type="region of interest" description="Disordered" evidence="1">
    <location>
        <begin position="27"/>
        <end position="51"/>
    </location>
</feature>
<accession>A0A401GQY9</accession>
<proteinExistence type="predicted"/>
<reference evidence="2 3" key="1">
    <citation type="journal article" date="2018" name="Sci. Rep.">
        <title>Genome sequence of the cauliflower mushroom Sparassis crispa (Hanabiratake) and its association with beneficial usage.</title>
        <authorList>
            <person name="Kiyama R."/>
            <person name="Furutani Y."/>
            <person name="Kawaguchi K."/>
            <person name="Nakanishi T."/>
        </authorList>
    </citation>
    <scope>NUCLEOTIDE SEQUENCE [LARGE SCALE GENOMIC DNA]</scope>
</reference>
<keyword evidence="3" id="KW-1185">Reference proteome</keyword>
<comment type="caution">
    <text evidence="2">The sequence shown here is derived from an EMBL/GenBank/DDBJ whole genome shotgun (WGS) entry which is preliminary data.</text>
</comment>
<evidence type="ECO:0000313" key="3">
    <source>
        <dbReference type="Proteomes" id="UP000287166"/>
    </source>
</evidence>
<sequence>MVVLANRARLEFAETIKLSPTRAKLTFLPPAQPPQGTHQLRCTSRRRTNTR</sequence>